<dbReference type="InterPro" id="IPR009081">
    <property type="entry name" value="PP-bd_ACP"/>
</dbReference>
<keyword evidence="2" id="KW-0597">Phosphoprotein</keyword>
<dbReference type="SMART" id="SM00823">
    <property type="entry name" value="PKS_PP"/>
    <property type="match status" value="1"/>
</dbReference>
<evidence type="ECO:0000256" key="2">
    <source>
        <dbReference type="ARBA" id="ARBA00022553"/>
    </source>
</evidence>
<feature type="domain" description="Carrier" evidence="3">
    <location>
        <begin position="6"/>
        <end position="80"/>
    </location>
</feature>
<dbReference type="RefSeq" id="WP_407284977.1">
    <property type="nucleotide sequence ID" value="NZ_CP147982.1"/>
</dbReference>
<keyword evidence="5" id="KW-1185">Reference proteome</keyword>
<gene>
    <name evidence="4" type="ORF">WAB15_01490</name>
</gene>
<proteinExistence type="predicted"/>
<dbReference type="Pfam" id="PF00550">
    <property type="entry name" value="PP-binding"/>
    <property type="match status" value="1"/>
</dbReference>
<evidence type="ECO:0000313" key="4">
    <source>
        <dbReference type="EMBL" id="WXK74747.1"/>
    </source>
</evidence>
<dbReference type="PROSITE" id="PS50075">
    <property type="entry name" value="CARRIER"/>
    <property type="match status" value="1"/>
</dbReference>
<organism evidence="4 5">
    <name type="scientific">Streptomyces sirii</name>
    <dbReference type="NCBI Taxonomy" id="3127701"/>
    <lineage>
        <taxon>Bacteria</taxon>
        <taxon>Bacillati</taxon>
        <taxon>Actinomycetota</taxon>
        <taxon>Actinomycetes</taxon>
        <taxon>Kitasatosporales</taxon>
        <taxon>Streptomycetaceae</taxon>
        <taxon>Streptomyces</taxon>
    </lineage>
</organism>
<dbReference type="EMBL" id="CP147982">
    <property type="protein sequence ID" value="WXK74747.1"/>
    <property type="molecule type" value="Genomic_DNA"/>
</dbReference>
<dbReference type="PROSITE" id="PS00012">
    <property type="entry name" value="PHOSPHOPANTETHEINE"/>
    <property type="match status" value="1"/>
</dbReference>
<dbReference type="SUPFAM" id="SSF47336">
    <property type="entry name" value="ACP-like"/>
    <property type="match status" value="1"/>
</dbReference>
<evidence type="ECO:0000313" key="5">
    <source>
        <dbReference type="Proteomes" id="UP001626628"/>
    </source>
</evidence>
<dbReference type="InterPro" id="IPR036736">
    <property type="entry name" value="ACP-like_sf"/>
</dbReference>
<accession>A0ABZ2QMC7</accession>
<evidence type="ECO:0000256" key="1">
    <source>
        <dbReference type="ARBA" id="ARBA00022450"/>
    </source>
</evidence>
<reference evidence="4 5" key="1">
    <citation type="submission" date="2024-03" db="EMBL/GenBank/DDBJ databases">
        <title>The complete genome of Streptomyces sirii sp.nov.</title>
        <authorList>
            <person name="Zakalyukina Y.V."/>
            <person name="Belik A.R."/>
            <person name="Biryukov M.V."/>
            <person name="Baturina O.A."/>
            <person name="Kabilov M.R."/>
        </authorList>
    </citation>
    <scope>NUCLEOTIDE SEQUENCE [LARGE SCALE GENOMIC DNA]</scope>
    <source>
        <strain evidence="4 5">BP-8</strain>
    </source>
</reference>
<evidence type="ECO:0000259" key="3">
    <source>
        <dbReference type="PROSITE" id="PS50075"/>
    </source>
</evidence>
<name>A0ABZ2QMC7_9ACTN</name>
<dbReference type="Proteomes" id="UP001626628">
    <property type="component" value="Chromosome"/>
</dbReference>
<dbReference type="InterPro" id="IPR006162">
    <property type="entry name" value="Ppantetheine_attach_site"/>
</dbReference>
<sequence length="84" mass="9128">MSEQRDLLFMQLRSILVDKLRLPAEEVEPGASCLDLNLDSLDVVELSTALAKRCDLHVPATDLFAAATLSDIVALMEARGASSR</sequence>
<dbReference type="InterPro" id="IPR020806">
    <property type="entry name" value="PKS_PP-bd"/>
</dbReference>
<protein>
    <submittedName>
        <fullName evidence="4">Acyl carrier protein</fullName>
    </submittedName>
</protein>
<dbReference type="Gene3D" id="1.10.1200.10">
    <property type="entry name" value="ACP-like"/>
    <property type="match status" value="1"/>
</dbReference>
<keyword evidence="1" id="KW-0596">Phosphopantetheine</keyword>